<dbReference type="RefSeq" id="WP_345420856.1">
    <property type="nucleotide sequence ID" value="NZ_BAABHO010000045.1"/>
</dbReference>
<dbReference type="Gene3D" id="3.20.20.30">
    <property type="entry name" value="Luciferase-like domain"/>
    <property type="match status" value="1"/>
</dbReference>
<dbReference type="EMBL" id="BAABHO010000045">
    <property type="protein sequence ID" value="GAA4803293.1"/>
    <property type="molecule type" value="Genomic_DNA"/>
</dbReference>
<organism evidence="1 2">
    <name type="scientific">Actinomycetospora chlora</name>
    <dbReference type="NCBI Taxonomy" id="663608"/>
    <lineage>
        <taxon>Bacteria</taxon>
        <taxon>Bacillati</taxon>
        <taxon>Actinomycetota</taxon>
        <taxon>Actinomycetes</taxon>
        <taxon>Pseudonocardiales</taxon>
        <taxon>Pseudonocardiaceae</taxon>
        <taxon>Actinomycetospora</taxon>
    </lineage>
</organism>
<proteinExistence type="predicted"/>
<dbReference type="InterPro" id="IPR036661">
    <property type="entry name" value="Luciferase-like_sf"/>
</dbReference>
<sequence length="146" mass="14766">MTPAAMTVSTTRVVHLDRVDHGVTKPAGGSRDLDAMLADARTAEAEGARVLVVPAAPAAAPARRHWPATAQALAVLLATSSARVVVTVPAASWEPAALARFATSASGLAGGRLVVRVLGPGAETFAADLAARWSGPVVVGDDDDLL</sequence>
<protein>
    <submittedName>
        <fullName evidence="1">Uncharacterized protein</fullName>
    </submittedName>
</protein>
<gene>
    <name evidence="1" type="ORF">GCM10023200_45640</name>
</gene>
<evidence type="ECO:0000313" key="2">
    <source>
        <dbReference type="Proteomes" id="UP001500928"/>
    </source>
</evidence>
<keyword evidence="2" id="KW-1185">Reference proteome</keyword>
<evidence type="ECO:0000313" key="1">
    <source>
        <dbReference type="EMBL" id="GAA4803293.1"/>
    </source>
</evidence>
<dbReference type="Proteomes" id="UP001500928">
    <property type="component" value="Unassembled WGS sequence"/>
</dbReference>
<accession>A0ABP9C432</accession>
<name>A0ABP9C432_9PSEU</name>
<reference evidence="2" key="1">
    <citation type="journal article" date="2019" name="Int. J. Syst. Evol. Microbiol.">
        <title>The Global Catalogue of Microorganisms (GCM) 10K type strain sequencing project: providing services to taxonomists for standard genome sequencing and annotation.</title>
        <authorList>
            <consortium name="The Broad Institute Genomics Platform"/>
            <consortium name="The Broad Institute Genome Sequencing Center for Infectious Disease"/>
            <person name="Wu L."/>
            <person name="Ma J."/>
        </authorList>
    </citation>
    <scope>NUCLEOTIDE SEQUENCE [LARGE SCALE GENOMIC DNA]</scope>
    <source>
        <strain evidence="2">JCM 17979</strain>
    </source>
</reference>
<dbReference type="SUPFAM" id="SSF51679">
    <property type="entry name" value="Bacterial luciferase-like"/>
    <property type="match status" value="1"/>
</dbReference>
<comment type="caution">
    <text evidence="1">The sequence shown here is derived from an EMBL/GenBank/DDBJ whole genome shotgun (WGS) entry which is preliminary data.</text>
</comment>